<gene>
    <name evidence="1" type="ORF">ACFO4E_04290</name>
</gene>
<sequence length="171" mass="18999">MVEQFEQAREDATSDFERDVFDRAIENGEIAAEDYEDAFNRYRQCAQDAGLEETYERRPDGIYSITPPVLNGESDIDEYMEVSGDCADGTTMRIEALYQTQINNPGLIEDTRLLTVDCLVAEGLVPDDYDADRLDADVSDGFAEAPFDPADPEARECLRQGGYGIAVEDGS</sequence>
<dbReference type="EMBL" id="JBHSFQ010000003">
    <property type="protein sequence ID" value="MFC4561071.1"/>
    <property type="molecule type" value="Genomic_DNA"/>
</dbReference>
<organism evidence="1 2">
    <name type="scientific">Nocardiopsis mangrovi</name>
    <dbReference type="NCBI Taxonomy" id="1179818"/>
    <lineage>
        <taxon>Bacteria</taxon>
        <taxon>Bacillati</taxon>
        <taxon>Actinomycetota</taxon>
        <taxon>Actinomycetes</taxon>
        <taxon>Streptosporangiales</taxon>
        <taxon>Nocardiopsidaceae</taxon>
        <taxon>Nocardiopsis</taxon>
    </lineage>
</organism>
<proteinExistence type="predicted"/>
<protein>
    <submittedName>
        <fullName evidence="1">Uncharacterized protein</fullName>
    </submittedName>
</protein>
<name>A0ABV9DQL8_9ACTN</name>
<dbReference type="Proteomes" id="UP001595923">
    <property type="component" value="Unassembled WGS sequence"/>
</dbReference>
<reference evidence="2" key="1">
    <citation type="journal article" date="2019" name="Int. J. Syst. Evol. Microbiol.">
        <title>The Global Catalogue of Microorganisms (GCM) 10K type strain sequencing project: providing services to taxonomists for standard genome sequencing and annotation.</title>
        <authorList>
            <consortium name="The Broad Institute Genomics Platform"/>
            <consortium name="The Broad Institute Genome Sequencing Center for Infectious Disease"/>
            <person name="Wu L."/>
            <person name="Ma J."/>
        </authorList>
    </citation>
    <scope>NUCLEOTIDE SEQUENCE [LARGE SCALE GENOMIC DNA]</scope>
    <source>
        <strain evidence="2">XZYJ18</strain>
    </source>
</reference>
<keyword evidence="2" id="KW-1185">Reference proteome</keyword>
<evidence type="ECO:0000313" key="2">
    <source>
        <dbReference type="Proteomes" id="UP001595923"/>
    </source>
</evidence>
<evidence type="ECO:0000313" key="1">
    <source>
        <dbReference type="EMBL" id="MFC4561071.1"/>
    </source>
</evidence>
<comment type="caution">
    <text evidence="1">The sequence shown here is derived from an EMBL/GenBank/DDBJ whole genome shotgun (WGS) entry which is preliminary data.</text>
</comment>
<dbReference type="RefSeq" id="WP_378571693.1">
    <property type="nucleotide sequence ID" value="NZ_JBHSFQ010000003.1"/>
</dbReference>
<accession>A0ABV9DQL8</accession>